<keyword evidence="7" id="KW-0460">Magnesium</keyword>
<keyword evidence="7" id="KW-0808">Transferase</keyword>
<gene>
    <name evidence="9" type="ORF">C7K08_09780</name>
</gene>
<dbReference type="Pfam" id="PF03453">
    <property type="entry name" value="MoeA_N"/>
    <property type="match status" value="1"/>
</dbReference>
<comment type="function">
    <text evidence="1 7">Catalyzes the insertion of molybdate into adenylated molybdopterin with the concomitant release of AMP.</text>
</comment>
<evidence type="ECO:0000259" key="8">
    <source>
        <dbReference type="SMART" id="SM00852"/>
    </source>
</evidence>
<evidence type="ECO:0000256" key="6">
    <source>
        <dbReference type="ARBA" id="ARBA00047317"/>
    </source>
</evidence>
<protein>
    <recommendedName>
        <fullName evidence="7">Molybdopterin molybdenumtransferase</fullName>
        <ecNumber evidence="7">2.10.1.1</ecNumber>
    </recommendedName>
</protein>
<dbReference type="Gene3D" id="3.90.105.10">
    <property type="entry name" value="Molybdopterin biosynthesis moea protein, domain 2"/>
    <property type="match status" value="1"/>
</dbReference>
<dbReference type="InterPro" id="IPR008284">
    <property type="entry name" value="MoCF_biosynth_CS"/>
</dbReference>
<dbReference type="InterPro" id="IPR036135">
    <property type="entry name" value="MoeA_linker/N_sf"/>
</dbReference>
<dbReference type="Pfam" id="PF03454">
    <property type="entry name" value="MoeA_C"/>
    <property type="match status" value="1"/>
</dbReference>
<keyword evidence="4 7" id="KW-0500">Molybdenum</keyword>
<dbReference type="PANTHER" id="PTHR10192">
    <property type="entry name" value="MOLYBDOPTERIN BIOSYNTHESIS PROTEIN"/>
    <property type="match status" value="1"/>
</dbReference>
<keyword evidence="7" id="KW-0479">Metal-binding</keyword>
<reference evidence="10" key="1">
    <citation type="submission" date="2018-03" db="EMBL/GenBank/DDBJ databases">
        <title>Ecological and genomic features of two cosmopolitan and abundant freshwater picocyanobacteria.</title>
        <authorList>
            <person name="Cabello-Yeves P.J."/>
            <person name="Picazo A."/>
            <person name="Camacho A."/>
            <person name="Callieri C."/>
            <person name="Rosselli R."/>
            <person name="Roda-Garcia J."/>
            <person name="Coutinho F.H."/>
            <person name="Rodriguez-Valera F."/>
        </authorList>
    </citation>
    <scope>NUCLEOTIDE SEQUENCE [LARGE SCALE GENOMIC DNA]</scope>
    <source>
        <strain evidence="10">Tous</strain>
    </source>
</reference>
<dbReference type="InterPro" id="IPR005111">
    <property type="entry name" value="MoeA_C_domain_IV"/>
</dbReference>
<evidence type="ECO:0000256" key="4">
    <source>
        <dbReference type="ARBA" id="ARBA00022505"/>
    </source>
</evidence>
<dbReference type="SUPFAM" id="SSF63882">
    <property type="entry name" value="MoeA N-terminal region -like"/>
    <property type="match status" value="1"/>
</dbReference>
<dbReference type="UniPathway" id="UPA00344"/>
<dbReference type="RefSeq" id="WP_106500450.1">
    <property type="nucleotide sequence ID" value="NZ_PXVC01000051.1"/>
</dbReference>
<dbReference type="InterPro" id="IPR036688">
    <property type="entry name" value="MoeA_C_domain_IV_sf"/>
</dbReference>
<name>A0A2P7ECY1_9SYNE</name>
<dbReference type="GO" id="GO:0005829">
    <property type="term" value="C:cytosol"/>
    <property type="evidence" value="ECO:0007669"/>
    <property type="project" value="TreeGrafter"/>
</dbReference>
<dbReference type="InterPro" id="IPR036425">
    <property type="entry name" value="MoaB/Mog-like_dom_sf"/>
</dbReference>
<organism evidence="9 10">
    <name type="scientific">Synechococcus lacustris str. Tous</name>
    <dbReference type="NCBI Taxonomy" id="1910958"/>
    <lineage>
        <taxon>Bacteria</taxon>
        <taxon>Bacillati</taxon>
        <taxon>Cyanobacteriota</taxon>
        <taxon>Cyanophyceae</taxon>
        <taxon>Synechococcales</taxon>
        <taxon>Synechococcaceae</taxon>
        <taxon>Synechococcus</taxon>
    </lineage>
</organism>
<dbReference type="GO" id="GO:0006777">
    <property type="term" value="P:Mo-molybdopterin cofactor biosynthetic process"/>
    <property type="evidence" value="ECO:0007669"/>
    <property type="project" value="UniProtKB-UniRule"/>
</dbReference>
<accession>A0A2P7ECY1</accession>
<sequence>MTEPFPREGLPLNEARRKILERIAPITATIELPLAACFARVSAQGVHAAEALPGFAASIMDGYAIGDPSPPVIGTTWKLVGRSAPGAPYGQQLIPAEAVRILTGAPLPAGAQRVLPQELVQCSPDGINLELVAEASQSQWIRAADGDVAAGELLVAAGVRLGVAHLALLASAGIAELTVRAKPQLGLLVSGDELVALGEDRWPGAIWESNSTLLTALLERLGYGVAISQVVPDHPDALRTALLDLAASCDLVVSTGGVSAGDSDWIRPLLSELGEVAFWKLFLKPGRPFAFGTLSAANKLVPFFGLPGNPVAAAVTALQLLWPALQQLEGSDVQLLPRLQVRLAHQLRRNAGRPELARAKLEFDSEGNLWALVEGSQASSRISSLVGADLLLEIPAELADIPSGSKLWAQLLRLPIF</sequence>
<evidence type="ECO:0000256" key="1">
    <source>
        <dbReference type="ARBA" id="ARBA00002901"/>
    </source>
</evidence>
<dbReference type="CDD" id="cd00887">
    <property type="entry name" value="MoeA"/>
    <property type="match status" value="1"/>
</dbReference>
<dbReference type="InterPro" id="IPR038987">
    <property type="entry name" value="MoeA-like"/>
</dbReference>
<evidence type="ECO:0000256" key="7">
    <source>
        <dbReference type="RuleBase" id="RU365090"/>
    </source>
</evidence>
<dbReference type="AlphaFoldDB" id="A0A2P7ECY1"/>
<dbReference type="InterPro" id="IPR001453">
    <property type="entry name" value="MoaB/Mog_dom"/>
</dbReference>
<comment type="caution">
    <text evidence="9">The sequence shown here is derived from an EMBL/GenBank/DDBJ whole genome shotgun (WGS) entry which is preliminary data.</text>
</comment>
<dbReference type="EC" id="2.10.1.1" evidence="7"/>
<keyword evidence="5 7" id="KW-0501">Molybdenum cofactor biosynthesis</keyword>
<dbReference type="PROSITE" id="PS01079">
    <property type="entry name" value="MOCF_BIOSYNTHESIS_2"/>
    <property type="match status" value="1"/>
</dbReference>
<evidence type="ECO:0000256" key="5">
    <source>
        <dbReference type="ARBA" id="ARBA00023150"/>
    </source>
</evidence>
<dbReference type="Pfam" id="PF00994">
    <property type="entry name" value="MoCF_biosynth"/>
    <property type="match status" value="1"/>
</dbReference>
<comment type="similarity">
    <text evidence="3 7">Belongs to the MoeA family.</text>
</comment>
<dbReference type="Gene3D" id="2.40.340.10">
    <property type="entry name" value="MoeA, C-terminal, domain IV"/>
    <property type="match status" value="1"/>
</dbReference>
<dbReference type="SUPFAM" id="SSF53218">
    <property type="entry name" value="Molybdenum cofactor biosynthesis proteins"/>
    <property type="match status" value="1"/>
</dbReference>
<dbReference type="GO" id="GO:0061599">
    <property type="term" value="F:molybdopterin molybdotransferase activity"/>
    <property type="evidence" value="ECO:0007669"/>
    <property type="project" value="UniProtKB-UniRule"/>
</dbReference>
<comment type="catalytic activity">
    <reaction evidence="6">
        <text>adenylyl-molybdopterin + molybdate = Mo-molybdopterin + AMP + H(+)</text>
        <dbReference type="Rhea" id="RHEA:35047"/>
        <dbReference type="ChEBI" id="CHEBI:15378"/>
        <dbReference type="ChEBI" id="CHEBI:36264"/>
        <dbReference type="ChEBI" id="CHEBI:62727"/>
        <dbReference type="ChEBI" id="CHEBI:71302"/>
        <dbReference type="ChEBI" id="CHEBI:456215"/>
        <dbReference type="EC" id="2.10.1.1"/>
    </reaction>
</comment>
<proteinExistence type="inferred from homology"/>
<comment type="cofactor">
    <cofactor evidence="7">
        <name>Mg(2+)</name>
        <dbReference type="ChEBI" id="CHEBI:18420"/>
    </cofactor>
</comment>
<dbReference type="Gene3D" id="3.40.980.10">
    <property type="entry name" value="MoaB/Mog-like domain"/>
    <property type="match status" value="1"/>
</dbReference>
<evidence type="ECO:0000256" key="2">
    <source>
        <dbReference type="ARBA" id="ARBA00005046"/>
    </source>
</evidence>
<evidence type="ECO:0000313" key="10">
    <source>
        <dbReference type="Proteomes" id="UP000240206"/>
    </source>
</evidence>
<dbReference type="SMART" id="SM00852">
    <property type="entry name" value="MoCF_biosynth"/>
    <property type="match status" value="1"/>
</dbReference>
<dbReference type="EMBL" id="PXVC01000051">
    <property type="protein sequence ID" value="PSI01072.1"/>
    <property type="molecule type" value="Genomic_DNA"/>
</dbReference>
<dbReference type="Gene3D" id="2.170.190.11">
    <property type="entry name" value="Molybdopterin biosynthesis moea protein, domain 3"/>
    <property type="match status" value="1"/>
</dbReference>
<dbReference type="InterPro" id="IPR005110">
    <property type="entry name" value="MoeA_linker/N"/>
</dbReference>
<feature type="domain" description="MoaB/Mog" evidence="8">
    <location>
        <begin position="186"/>
        <end position="327"/>
    </location>
</feature>
<dbReference type="PANTHER" id="PTHR10192:SF5">
    <property type="entry name" value="GEPHYRIN"/>
    <property type="match status" value="1"/>
</dbReference>
<dbReference type="Proteomes" id="UP000240206">
    <property type="component" value="Unassembled WGS sequence"/>
</dbReference>
<evidence type="ECO:0000256" key="3">
    <source>
        <dbReference type="ARBA" id="ARBA00010763"/>
    </source>
</evidence>
<keyword evidence="10" id="KW-1185">Reference proteome</keyword>
<evidence type="ECO:0000313" key="9">
    <source>
        <dbReference type="EMBL" id="PSI01072.1"/>
    </source>
</evidence>
<dbReference type="GO" id="GO:0046872">
    <property type="term" value="F:metal ion binding"/>
    <property type="evidence" value="ECO:0007669"/>
    <property type="project" value="UniProtKB-UniRule"/>
</dbReference>
<comment type="pathway">
    <text evidence="2 7">Cofactor biosynthesis; molybdopterin biosynthesis.</text>
</comment>
<dbReference type="SUPFAM" id="SSF63867">
    <property type="entry name" value="MoeA C-terminal domain-like"/>
    <property type="match status" value="1"/>
</dbReference>